<dbReference type="Proteomes" id="UP000790787">
    <property type="component" value="Chromosome 9"/>
</dbReference>
<sequence length="442" mass="50070">MGLPTDDAVVIQKGKKAGEPYVITVNCPDKTGLGCDICYTILDFGLYIIKGDVSTDGIWCYVILWVVPHASSPMVRWANLKERLLSVCPSCSVSFYLTQPSPPAASSPVYLLTFCSHDRRGLLHDVTQVLCELELTIQRVKVTTTPDGRVLDLFFITDNLELLHTKERQDETYKQLHAVLGQSFSCELQLAGSQFDNLQCVSSLSPSVAEELFRCELSDNEFRTQALSPDMMNLKRGSVTIDNSMSPAHTLLQIDCVDHKGFLYDIMRTLKDCNIQIAYGRFSAVNKGQRELDLFIGQKDGKKIVDPDKQDVLCSRLKAEMLHPLRVIITYRGPDTELLVANPVELSGKGRPRVFYDVTLAMKTLGICIFSLRMVHYITSSLFTRWMTFNIFLQAEIGRHCTSDLVWEVYRFLLDENCRFDMSCMVGRNQLVDKVRRTLMGW</sequence>
<gene>
    <name evidence="2" type="primary">LOC107819589</name>
</gene>
<evidence type="ECO:0000313" key="1">
    <source>
        <dbReference type="Proteomes" id="UP000790787"/>
    </source>
</evidence>
<name>A0AC58RZP7_TOBAC</name>
<reference evidence="1" key="1">
    <citation type="journal article" date="2014" name="Nat. Commun.">
        <title>The tobacco genome sequence and its comparison with those of tomato and potato.</title>
        <authorList>
            <person name="Sierro N."/>
            <person name="Battey J.N."/>
            <person name="Ouadi S."/>
            <person name="Bakaher N."/>
            <person name="Bovet L."/>
            <person name="Willig A."/>
            <person name="Goepfert S."/>
            <person name="Peitsch M.C."/>
            <person name="Ivanov N.V."/>
        </authorList>
    </citation>
    <scope>NUCLEOTIDE SEQUENCE [LARGE SCALE GENOMIC DNA]</scope>
</reference>
<proteinExistence type="predicted"/>
<protein>
    <submittedName>
        <fullName evidence="2">ACT domain-containing protein ACR9-like isoform X1</fullName>
    </submittedName>
</protein>
<reference evidence="2" key="2">
    <citation type="submission" date="2025-08" db="UniProtKB">
        <authorList>
            <consortium name="RefSeq"/>
        </authorList>
    </citation>
    <scope>IDENTIFICATION</scope>
    <source>
        <tissue evidence="2">Leaf</tissue>
    </source>
</reference>
<dbReference type="RefSeq" id="XP_075078209.1">
    <property type="nucleotide sequence ID" value="XM_075222108.1"/>
</dbReference>
<accession>A0AC58RZP7</accession>
<organism evidence="1 2">
    <name type="scientific">Nicotiana tabacum</name>
    <name type="common">Common tobacco</name>
    <dbReference type="NCBI Taxonomy" id="4097"/>
    <lineage>
        <taxon>Eukaryota</taxon>
        <taxon>Viridiplantae</taxon>
        <taxon>Streptophyta</taxon>
        <taxon>Embryophyta</taxon>
        <taxon>Tracheophyta</taxon>
        <taxon>Spermatophyta</taxon>
        <taxon>Magnoliopsida</taxon>
        <taxon>eudicotyledons</taxon>
        <taxon>Gunneridae</taxon>
        <taxon>Pentapetalae</taxon>
        <taxon>asterids</taxon>
        <taxon>lamiids</taxon>
        <taxon>Solanales</taxon>
        <taxon>Solanaceae</taxon>
        <taxon>Nicotianoideae</taxon>
        <taxon>Nicotianeae</taxon>
        <taxon>Nicotiana</taxon>
    </lineage>
</organism>
<keyword evidence="1" id="KW-1185">Reference proteome</keyword>
<evidence type="ECO:0000313" key="2">
    <source>
        <dbReference type="RefSeq" id="XP_075078209.1"/>
    </source>
</evidence>